<dbReference type="OrthoDB" id="7560678at2"/>
<dbReference type="Gene3D" id="3.40.50.2000">
    <property type="entry name" value="Glycogen Phosphorylase B"/>
    <property type="match status" value="2"/>
</dbReference>
<dbReference type="PANTHER" id="PTHR12526:SF630">
    <property type="entry name" value="GLYCOSYLTRANSFERASE"/>
    <property type="match status" value="1"/>
</dbReference>
<dbReference type="GO" id="GO:0016757">
    <property type="term" value="F:glycosyltransferase activity"/>
    <property type="evidence" value="ECO:0007669"/>
    <property type="project" value="InterPro"/>
</dbReference>
<dbReference type="CDD" id="cd03801">
    <property type="entry name" value="GT4_PimA-like"/>
    <property type="match status" value="1"/>
</dbReference>
<organism evidence="3 4">
    <name type="scientific">Brumimicrobium salinarum</name>
    <dbReference type="NCBI Taxonomy" id="2058658"/>
    <lineage>
        <taxon>Bacteria</taxon>
        <taxon>Pseudomonadati</taxon>
        <taxon>Bacteroidota</taxon>
        <taxon>Flavobacteriia</taxon>
        <taxon>Flavobacteriales</taxon>
        <taxon>Crocinitomicaceae</taxon>
        <taxon>Brumimicrobium</taxon>
    </lineage>
</organism>
<evidence type="ECO:0000313" key="4">
    <source>
        <dbReference type="Proteomes" id="UP000236654"/>
    </source>
</evidence>
<dbReference type="RefSeq" id="WP_101335272.1">
    <property type="nucleotide sequence ID" value="NZ_PJNI01000014.1"/>
</dbReference>
<dbReference type="Pfam" id="PF00534">
    <property type="entry name" value="Glycos_transf_1"/>
    <property type="match status" value="1"/>
</dbReference>
<feature type="domain" description="Glycosyl transferase family 1" evidence="1">
    <location>
        <begin position="184"/>
        <end position="348"/>
    </location>
</feature>
<comment type="caution">
    <text evidence="3">The sequence shown here is derived from an EMBL/GenBank/DDBJ whole genome shotgun (WGS) entry which is preliminary data.</text>
</comment>
<evidence type="ECO:0008006" key="5">
    <source>
        <dbReference type="Google" id="ProtNLM"/>
    </source>
</evidence>
<reference evidence="3 4" key="1">
    <citation type="submission" date="2017-12" db="EMBL/GenBank/DDBJ databases">
        <title>The draft genome sequence of Brumimicrobium saltpan LHR20.</title>
        <authorList>
            <person name="Do Z.-J."/>
            <person name="Luo H.-R."/>
        </authorList>
    </citation>
    <scope>NUCLEOTIDE SEQUENCE [LARGE SCALE GENOMIC DNA]</scope>
    <source>
        <strain evidence="3 4">LHR20</strain>
    </source>
</reference>
<proteinExistence type="predicted"/>
<dbReference type="Proteomes" id="UP000236654">
    <property type="component" value="Unassembled WGS sequence"/>
</dbReference>
<dbReference type="EMBL" id="PJNI01000014">
    <property type="protein sequence ID" value="PKR80080.1"/>
    <property type="molecule type" value="Genomic_DNA"/>
</dbReference>
<evidence type="ECO:0000259" key="1">
    <source>
        <dbReference type="Pfam" id="PF00534"/>
    </source>
</evidence>
<sequence>MTDQKCRIGYFCPSKSWGGLEMNQLRNAQWMKNRGHEVFLFVQEGSKIEAEAHEVNIPTISVLPHKKYYDVFRAQALKRKIESFGISHLVVRDPKDMSVCALAKTFSRSKFFLAYFMEMQIGMAKRDILHTIRYKQYDLWSCPLPWLQKQVHTLTKFPPERTVVIPSGLDLDRYYDAPPPSIAKKKLKLATDVEYIGLVGRFDPQKGQLLLLEAFNQIKNKIKHNLVLLGESTHGEADEYFHQLRDFVRSNDLEDRVFFRSFRKDVEVFYSAIDVFVMATESETFGMVTIEALASGCRIVGSNKGGTVEILNHGEFGKLFISKNVNDLSNQIINAIEDPDFNPQEVIEESKKYSAAKISASVEKVFGCN</sequence>
<feature type="domain" description="Glycosyltransferase subfamily 4-like N-terminal" evidence="2">
    <location>
        <begin position="17"/>
        <end position="173"/>
    </location>
</feature>
<keyword evidence="4" id="KW-1185">Reference proteome</keyword>
<dbReference type="InterPro" id="IPR001296">
    <property type="entry name" value="Glyco_trans_1"/>
</dbReference>
<dbReference type="InterPro" id="IPR028098">
    <property type="entry name" value="Glyco_trans_4-like_N"/>
</dbReference>
<dbReference type="AlphaFoldDB" id="A0A2I0R106"/>
<accession>A0A2I0R106</accession>
<dbReference type="Pfam" id="PF13439">
    <property type="entry name" value="Glyco_transf_4"/>
    <property type="match status" value="1"/>
</dbReference>
<name>A0A2I0R106_9FLAO</name>
<dbReference type="SUPFAM" id="SSF53756">
    <property type="entry name" value="UDP-Glycosyltransferase/glycogen phosphorylase"/>
    <property type="match status" value="1"/>
</dbReference>
<evidence type="ECO:0000259" key="2">
    <source>
        <dbReference type="Pfam" id="PF13439"/>
    </source>
</evidence>
<gene>
    <name evidence="3" type="ORF">CW751_12020</name>
</gene>
<dbReference type="PANTHER" id="PTHR12526">
    <property type="entry name" value="GLYCOSYLTRANSFERASE"/>
    <property type="match status" value="1"/>
</dbReference>
<evidence type="ECO:0000313" key="3">
    <source>
        <dbReference type="EMBL" id="PKR80080.1"/>
    </source>
</evidence>
<protein>
    <recommendedName>
        <fullName evidence="5">Glycosyl transferase family 1 domain-containing protein</fullName>
    </recommendedName>
</protein>